<sequence length="52" mass="5723">MIAKRHNAGELIVLKAGNDIAAFALGAFDLIDIFKTKPPFRRIGIGRTLAHY</sequence>
<gene>
    <name evidence="1" type="ORF">SAMN06296065_11826</name>
</gene>
<organism evidence="1 2">
    <name type="scientific">Novosphingobium panipatense</name>
    <dbReference type="NCBI Taxonomy" id="428991"/>
    <lineage>
        <taxon>Bacteria</taxon>
        <taxon>Pseudomonadati</taxon>
        <taxon>Pseudomonadota</taxon>
        <taxon>Alphaproteobacteria</taxon>
        <taxon>Sphingomonadales</taxon>
        <taxon>Sphingomonadaceae</taxon>
        <taxon>Novosphingobium</taxon>
    </lineage>
</organism>
<dbReference type="Proteomes" id="UP001157910">
    <property type="component" value="Unassembled WGS sequence"/>
</dbReference>
<proteinExistence type="predicted"/>
<evidence type="ECO:0008006" key="3">
    <source>
        <dbReference type="Google" id="ProtNLM"/>
    </source>
</evidence>
<keyword evidence="2" id="KW-1185">Reference proteome</keyword>
<dbReference type="RefSeq" id="WP_007683426.1">
    <property type="nucleotide sequence ID" value="NZ_FXUI01000018.1"/>
</dbReference>
<name>A0ABY1QX22_9SPHN</name>
<reference evidence="1 2" key="1">
    <citation type="submission" date="2017-05" db="EMBL/GenBank/DDBJ databases">
        <authorList>
            <person name="Varghese N."/>
            <person name="Submissions S."/>
        </authorList>
    </citation>
    <scope>NUCLEOTIDE SEQUENCE [LARGE SCALE GENOMIC DNA]</scope>
    <source>
        <strain evidence="1 2">SM16</strain>
    </source>
</reference>
<protein>
    <recommendedName>
        <fullName evidence="3">Acetyltransferase (GNAT) family protein</fullName>
    </recommendedName>
</protein>
<accession>A0ABY1QX22</accession>
<dbReference type="EMBL" id="FXUI01000018">
    <property type="protein sequence ID" value="SMP81630.1"/>
    <property type="molecule type" value="Genomic_DNA"/>
</dbReference>
<evidence type="ECO:0000313" key="2">
    <source>
        <dbReference type="Proteomes" id="UP001157910"/>
    </source>
</evidence>
<comment type="caution">
    <text evidence="1">The sequence shown here is derived from an EMBL/GenBank/DDBJ whole genome shotgun (WGS) entry which is preliminary data.</text>
</comment>
<evidence type="ECO:0000313" key="1">
    <source>
        <dbReference type="EMBL" id="SMP81630.1"/>
    </source>
</evidence>